<feature type="region of interest" description="Disordered" evidence="2">
    <location>
        <begin position="2933"/>
        <end position="2972"/>
    </location>
</feature>
<feature type="region of interest" description="Disordered" evidence="2">
    <location>
        <begin position="582"/>
        <end position="602"/>
    </location>
</feature>
<reference evidence="3" key="2">
    <citation type="submission" date="2020-11" db="EMBL/GenBank/DDBJ databases">
        <authorList>
            <person name="McCartney M.A."/>
            <person name="Auch B."/>
            <person name="Kono T."/>
            <person name="Mallez S."/>
            <person name="Becker A."/>
            <person name="Gohl D.M."/>
            <person name="Silverstein K.A.T."/>
            <person name="Koren S."/>
            <person name="Bechman K.B."/>
            <person name="Herman A."/>
            <person name="Abrahante J.E."/>
            <person name="Garbe J."/>
        </authorList>
    </citation>
    <scope>NUCLEOTIDE SEQUENCE</scope>
    <source>
        <strain evidence="3">Duluth1</strain>
        <tissue evidence="3">Whole animal</tissue>
    </source>
</reference>
<feature type="compositionally biased region" description="Basic and acidic residues" evidence="2">
    <location>
        <begin position="2655"/>
        <end position="2676"/>
    </location>
</feature>
<feature type="compositionally biased region" description="Low complexity" evidence="2">
    <location>
        <begin position="2151"/>
        <end position="2163"/>
    </location>
</feature>
<feature type="compositionally biased region" description="Basic and acidic residues" evidence="2">
    <location>
        <begin position="2056"/>
        <end position="2092"/>
    </location>
</feature>
<feature type="compositionally biased region" description="Basic and acidic residues" evidence="2">
    <location>
        <begin position="2737"/>
        <end position="2751"/>
    </location>
</feature>
<feature type="region of interest" description="Disordered" evidence="2">
    <location>
        <begin position="460"/>
        <end position="497"/>
    </location>
</feature>
<name>A0A9D4RKH8_DREPO</name>
<feature type="region of interest" description="Disordered" evidence="2">
    <location>
        <begin position="3019"/>
        <end position="3069"/>
    </location>
</feature>
<feature type="compositionally biased region" description="Low complexity" evidence="2">
    <location>
        <begin position="1267"/>
        <end position="1278"/>
    </location>
</feature>
<feature type="region of interest" description="Disordered" evidence="2">
    <location>
        <begin position="966"/>
        <end position="1032"/>
    </location>
</feature>
<evidence type="ECO:0000313" key="4">
    <source>
        <dbReference type="Proteomes" id="UP000828390"/>
    </source>
</evidence>
<feature type="region of interest" description="Disordered" evidence="2">
    <location>
        <begin position="1"/>
        <end position="29"/>
    </location>
</feature>
<feature type="region of interest" description="Disordered" evidence="2">
    <location>
        <begin position="2361"/>
        <end position="2383"/>
    </location>
</feature>
<feature type="compositionally biased region" description="Basic and acidic residues" evidence="2">
    <location>
        <begin position="10"/>
        <end position="23"/>
    </location>
</feature>
<feature type="region of interest" description="Disordered" evidence="2">
    <location>
        <begin position="2419"/>
        <end position="2458"/>
    </location>
</feature>
<feature type="compositionally biased region" description="Polar residues" evidence="2">
    <location>
        <begin position="2610"/>
        <end position="2626"/>
    </location>
</feature>
<sequence length="3172" mass="355893">MSMDASEIDIGDKFDTKQSDNKLAEGLSSSYENLYEKSAELDEYQEEDFKRSLDSDTKALIVLKATEKTKLLALVDECPFHMSKQQSTLKTTEIEGQDSEVEQAFSVTDSPLESVSPNKELGEISPVQEELKVDTMAISVGRSPSDFHFERDEFRERMNERMRTSLGIADQVSQDSQFTEDINQGHLEQVETIVTRHKRLEETTSTVTSSVEEKTISREETIGEPPKIIMEEKVFSTEDTQKFSKSTESNEQVRLTTSEMIKENIESQDDGTDIKRETKELVAAIEHDSNVKTEEKSAKTLSKLEVVKETVFPFVKEDKGGFIKEQLVDTVAIKKETLETVLHTSTEEDQHTTDETRLASERSLIMNDNTEEIIPGTQKYDEEKQHSVEISKKETGTTDINFTKDENITEVLFDVTQLKPGEKQVIEPVSERHGERKEVITHTQDFASDTTQKEDITFSFDPQNMKGKHTNISEDKSQRDSGLFEEMTEESDVEDNNACQPLEPIGYDNMAFNGNDDVKPKQKYAKKFKEFDMNRSISPEDLEERLSKFDFADELKEEMKNNIVYQKDDDRTLSLSDFDTRRDHHVSTPAGVDDIPDLPSDETEKHEQAIGGKISELDDIETEQLEGAVGPALMDIEEGLHILRESSSSSSSENEVFDNVTGQVVPWEIRSQFTRQFSDSFIDQQGKNLDKSNSNKSLDMGEFYRRDHDKDSDVGFNIDGLEPKESSGSSDEISPTLKKKSQRVRFSLSEDHAEVIEHEAIVHSYDLKMNEEWKKAGDEELQVDDAGDGSMEPHNKITDAYQKAVIASIIELRILSEQERQREIEEFENLGTGTPELLPKTEVKVTGADTVVYSSIGATCLDYTDDEEVVEEEYDSEKDEVEMVNTIIQTVECEPLAVVSRESRKAHEELLRESFDEVDRSISPSINSEEISTMHENQKELKEELDVSFLSRKYLVTVQVQGKEISDNDTYESSETDRETNDDERLSPIEETSGDEVRETKSEKRVTFMQPSQHLGSASSEELVKLSSTSSSEVEPTLLAASYDLDSGKVSHVVTSYDLSPDTVEKQFLPVTKLPKTILSSPEDDVFEADVTIEEDKTETLIFNEQTPTEADVDILPHDSQNEKPVVRGLDSASTGTSSIPSPPAPSPFEGIQRHDITTSDLQGAALKMRALKGTQDSFEATEIILNLPLLTKDSAAPDDEDMSPFEIMSPSDLEGYQCEQIEKCELESTEKESVKSFVDLEIKSAVTPSAPTLQDMLSPDKSIIESSFEHSSPISSEPSEKGLESPFDLPSVDDIQLSLNATQQESAHKEETVHILHNGPTEVEYNPDIDLDFSGPTFQPPIQIGQNENVDHNIEQLQSQEHAISEDEEQSENENETESLEEQVEHLEQEELLQEQAQVSDEVVVHKIANDEIEVAECQVISERILLAQSQSTASSQPNQISTVSTPQTALTESLIEELPVQSSQDILVISDTTLYGLEMPTDEAASMTASHIDVDSLNASLYASVSAHDDTSGQIDSKDAFGQNVGIDRTEEDLSERPSESLRDVPNTEESHNTMEVETLTAGEATSVTSLQSENHPLLLEESPFKEDHKDTDYKPVEPDLHITHVTSEIESEKRTDSEVNVTHVTKEIESDSHTEEMTTLKGYEITMQDLDELDLERRTPETFLDDDSDEELEHLKGTPDIDLELKTDVDVDRSSVEVRSQFELKADSCDLDRPLTPTPVDKNQGFFSETFTPDEAAGYQKDFELSDRKDRLLEKTAYDFVENVLEEVKVKVRYKSALDIEDDLAVVQSPLSENGGDMTDFAEDLPFDDVPDESEEQLEYKTNDSELELQEIDRFEEHIEKQQKKFKVLVKQFSEDRPEITHLQRLHSDEDDNIAYVKDEVEENIMSKEILSATKSSKEVIDYRDFAMVCVPEEADDEDKHDEEIIGSVKAVSLEGSRNKSSDCVDSGKVCIPEEEDIEPEITKSATKQQGATSVIRAMMSEKETESSVEESEQNHFLGKSSDSDAFLDKSNRLDSEQELKSERFGQVISIKADFQERKEYIVEFKQEMDIAYHKPEKNRDQNKIDQDHRSISPLTDDHYPDKNERAFNEEITSTRQESKFQKTEKQYTSSTTISIPLRKSLSSSSADSLDDDRSAGTKSAEFEDGGDSSSVDSFTTVVAADEEHDDEDRMADFASMTSSVHSDIQGSGPGDEDFLESHDPLKELMAWAQDKKTKESFHGKKDVKEKEIMEEHDKLVEMFPWDKSSMDVKGIMPHPWRKDEEDDNDSIGGSDKYDYVDRAALSVITELSEEDRFEIIGKEDLESESTGTGSDSRHYSSPDFPPPSPMSLLKFFSKSGEKDDISVSSSLLEFERLEREINQSRSSGSIGTGSGSKDSLGGSLDETKFLSKSLEKDSISVSSSLADFEHLEREVLHGSSDNSIGKILSPKVLSPPENGKGSEKSSVSNSISNSVSGSLTSLTEFERLEKEFMNDESRRSTGSVASSFSHISIQSITSSQASLTEFERLEQEYCIAEELEREAQKIVSILESGSLLPHQYFSEPDISNADSLITTKELMTFKKGNNGDIDRDSIDGRDEIEDDSLSENKKKVRGDGADDTDSLDGDKSDMTSSITSAILKSESATRLGTDIEGDSLHDSTHSSEGVMKISSDSLGGKKKDKFDTDSLTDHDGIMAKSAESIELKDGIFVKSTDSMDPKSDVMKTSSSSGEHKSDQMGKSSDSLEMKDSVMTSSADSLEIKEKDSEQFDTDSIHEDRNEAMEASVDSLESYQIIPRHNVMEVSMDSAGTGWSSASSMFSRSSIDTMRSAERDDKMERGHVTDEMAASVESLEEYEDVEEECDNFYIISKYHSSLKEAEEMARLSTSGSTELVHPYLDFEGNVEADNYQFMMTAAEWNQHFGKGTETKSPYLAKMPYEEKKKIYTMTEWEAMKKARKQETEEDDRMKISSDSTEETKEAQSSIMEKTLTTSTLEGETDSGFVSVTKVLKKTVSTESKSFECSLQTKRTIREIKGVFPAAEGAISQEELRERQQQRMLSIDDDDGTTEYDPHEHAESLRHGIPDHFAQKKGPVFIDPQYVDSEEDEVVDYQDGEDDEGVDGAEGGDTQTTRITMKKEIHTKTVLRDGQEQTFVSEDSQVETDPNAPEELRESMQQIIDEFMGSPTEAQKPLEHDV</sequence>
<feature type="region of interest" description="Disordered" evidence="2">
    <location>
        <begin position="2256"/>
        <end position="2275"/>
    </location>
</feature>
<feature type="compositionally biased region" description="Basic and acidic residues" evidence="2">
    <location>
        <begin position="2689"/>
        <end position="2701"/>
    </location>
</feature>
<feature type="compositionally biased region" description="Acidic residues" evidence="2">
    <location>
        <begin position="3085"/>
        <end position="3097"/>
    </location>
</feature>
<feature type="region of interest" description="Disordered" evidence="2">
    <location>
        <begin position="709"/>
        <end position="741"/>
    </location>
</feature>
<feature type="region of interest" description="Disordered" evidence="2">
    <location>
        <begin position="1530"/>
        <end position="1556"/>
    </location>
</feature>
<feature type="region of interest" description="Disordered" evidence="2">
    <location>
        <begin position="2298"/>
        <end position="2333"/>
    </location>
</feature>
<comment type="caution">
    <text evidence="3">The sequence shown here is derived from an EMBL/GenBank/DDBJ whole genome shotgun (WGS) entry which is preliminary data.</text>
</comment>
<proteinExistence type="predicted"/>
<reference evidence="3" key="1">
    <citation type="journal article" date="2019" name="bioRxiv">
        <title>The Genome of the Zebra Mussel, Dreissena polymorpha: A Resource for Invasive Species Research.</title>
        <authorList>
            <person name="McCartney M.A."/>
            <person name="Auch B."/>
            <person name="Kono T."/>
            <person name="Mallez S."/>
            <person name="Zhang Y."/>
            <person name="Obille A."/>
            <person name="Becker A."/>
            <person name="Abrahante J.E."/>
            <person name="Garbe J."/>
            <person name="Badalamenti J.P."/>
            <person name="Herman A."/>
            <person name="Mangelson H."/>
            <person name="Liachko I."/>
            <person name="Sullivan S."/>
            <person name="Sone E.D."/>
            <person name="Koren S."/>
            <person name="Silverstein K.A.T."/>
            <person name="Beckman K.B."/>
            <person name="Gohl D.M."/>
        </authorList>
    </citation>
    <scope>NUCLEOTIDE SEQUENCE</scope>
    <source>
        <strain evidence="3">Duluth1</strain>
        <tissue evidence="3">Whole animal</tissue>
    </source>
</reference>
<feature type="compositionally biased region" description="Basic and acidic residues" evidence="2">
    <location>
        <begin position="995"/>
        <end position="1006"/>
    </location>
</feature>
<feature type="region of interest" description="Disordered" evidence="2">
    <location>
        <begin position="3085"/>
        <end position="3107"/>
    </location>
</feature>
<feature type="compositionally biased region" description="Basic and acidic residues" evidence="2">
    <location>
        <begin position="2586"/>
        <end position="2596"/>
    </location>
</feature>
<feature type="compositionally biased region" description="Basic and acidic residues" evidence="2">
    <location>
        <begin position="2010"/>
        <end position="2026"/>
    </location>
</feature>
<evidence type="ECO:0000256" key="2">
    <source>
        <dbReference type="SAM" id="MobiDB-lite"/>
    </source>
</evidence>
<feature type="compositionally biased region" description="Basic and acidic residues" evidence="2">
    <location>
        <begin position="2933"/>
        <end position="2956"/>
    </location>
</feature>
<feature type="coiled-coil region" evidence="1">
    <location>
        <begin position="1828"/>
        <end position="1855"/>
    </location>
</feature>
<feature type="region of interest" description="Disordered" evidence="2">
    <location>
        <begin position="2564"/>
        <end position="2676"/>
    </location>
</feature>
<feature type="region of interest" description="Disordered" evidence="2">
    <location>
        <begin position="1124"/>
        <end position="1145"/>
    </location>
</feature>
<feature type="compositionally biased region" description="Acidic residues" evidence="2">
    <location>
        <begin position="2164"/>
        <end position="2173"/>
    </location>
</feature>
<evidence type="ECO:0000313" key="3">
    <source>
        <dbReference type="EMBL" id="KAH3869535.1"/>
    </source>
</evidence>
<feature type="compositionally biased region" description="Low complexity" evidence="2">
    <location>
        <begin position="2364"/>
        <end position="2383"/>
    </location>
</feature>
<feature type="compositionally biased region" description="Basic and acidic residues" evidence="2">
    <location>
        <begin position="3046"/>
        <end position="3064"/>
    </location>
</feature>
<feature type="compositionally biased region" description="Basic and acidic residues" evidence="2">
    <location>
        <begin position="2709"/>
        <end position="2727"/>
    </location>
</feature>
<feature type="compositionally biased region" description="Basic and acidic residues" evidence="2">
    <location>
        <begin position="2568"/>
        <end position="2577"/>
    </location>
</feature>
<feature type="compositionally biased region" description="Polar residues" evidence="2">
    <location>
        <begin position="1009"/>
        <end position="1032"/>
    </location>
</feature>
<protein>
    <submittedName>
        <fullName evidence="3">Uncharacterized protein</fullName>
    </submittedName>
</protein>
<feature type="compositionally biased region" description="Polar residues" evidence="2">
    <location>
        <begin position="2179"/>
        <end position="2189"/>
    </location>
</feature>
<organism evidence="3 4">
    <name type="scientific">Dreissena polymorpha</name>
    <name type="common">Zebra mussel</name>
    <name type="synonym">Mytilus polymorpha</name>
    <dbReference type="NCBI Taxonomy" id="45954"/>
    <lineage>
        <taxon>Eukaryota</taxon>
        <taxon>Metazoa</taxon>
        <taxon>Spiralia</taxon>
        <taxon>Lophotrochozoa</taxon>
        <taxon>Mollusca</taxon>
        <taxon>Bivalvia</taxon>
        <taxon>Autobranchia</taxon>
        <taxon>Heteroconchia</taxon>
        <taxon>Euheterodonta</taxon>
        <taxon>Imparidentia</taxon>
        <taxon>Neoheterodontei</taxon>
        <taxon>Myida</taxon>
        <taxon>Dreissenoidea</taxon>
        <taxon>Dreissenidae</taxon>
        <taxon>Dreissena</taxon>
    </lineage>
</organism>
<feature type="region of interest" description="Disordered" evidence="2">
    <location>
        <begin position="2689"/>
        <end position="2751"/>
    </location>
</feature>
<feature type="compositionally biased region" description="Acidic residues" evidence="2">
    <location>
        <begin position="486"/>
        <end position="495"/>
    </location>
</feature>
<gene>
    <name evidence="3" type="ORF">DPMN_032704</name>
</gene>
<feature type="compositionally biased region" description="Basic and acidic residues" evidence="2">
    <location>
        <begin position="2100"/>
        <end position="2109"/>
    </location>
</feature>
<feature type="region of interest" description="Disordered" evidence="2">
    <location>
        <begin position="3122"/>
        <end position="3145"/>
    </location>
</feature>
<feature type="region of interest" description="Disordered" evidence="2">
    <location>
        <begin position="2056"/>
        <end position="2200"/>
    </location>
</feature>
<evidence type="ECO:0000256" key="1">
    <source>
        <dbReference type="SAM" id="Coils"/>
    </source>
</evidence>
<feature type="region of interest" description="Disordered" evidence="2">
    <location>
        <begin position="1983"/>
        <end position="2026"/>
    </location>
</feature>
<dbReference type="EMBL" id="JAIWYP010000002">
    <property type="protein sequence ID" value="KAH3869535.1"/>
    <property type="molecule type" value="Genomic_DNA"/>
</dbReference>
<feature type="compositionally biased region" description="Polar residues" evidence="2">
    <location>
        <begin position="2957"/>
        <end position="2972"/>
    </location>
</feature>
<keyword evidence="4" id="KW-1185">Reference proteome</keyword>
<feature type="region of interest" description="Disordered" evidence="2">
    <location>
        <begin position="1363"/>
        <end position="1383"/>
    </location>
</feature>
<feature type="compositionally biased region" description="Acidic residues" evidence="2">
    <location>
        <begin position="1367"/>
        <end position="1383"/>
    </location>
</feature>
<accession>A0A9D4RKH8</accession>
<keyword evidence="1" id="KW-0175">Coiled coil</keyword>
<feature type="region of interest" description="Disordered" evidence="2">
    <location>
        <begin position="1267"/>
        <end position="1292"/>
    </location>
</feature>
<dbReference type="Proteomes" id="UP000828390">
    <property type="component" value="Unassembled WGS sequence"/>
</dbReference>
<feature type="compositionally biased region" description="Low complexity" evidence="2">
    <location>
        <begin position="2444"/>
        <end position="2458"/>
    </location>
</feature>
<feature type="compositionally biased region" description="Basic and acidic residues" evidence="2">
    <location>
        <begin position="975"/>
        <end position="988"/>
    </location>
</feature>